<dbReference type="PROSITE" id="PS51671">
    <property type="entry name" value="ACT"/>
    <property type="match status" value="1"/>
</dbReference>
<name>A0ABZ0SL49_9MICO</name>
<dbReference type="PIRSF" id="PIRSF028103">
    <property type="entry name" value="GcvR"/>
    <property type="match status" value="1"/>
</dbReference>
<accession>A0ABZ0SL49</accession>
<dbReference type="CDD" id="cd04869">
    <property type="entry name" value="ACT_GcvR_2"/>
    <property type="match status" value="1"/>
</dbReference>
<sequence length="177" mass="18569">MAKLVLTVVGDDRAGLVQSLADVVTAHGGNWETSELAELAGAFAGIVLVSVPDGRVEELTAALDGLDGMMQVVLHAGNATVERSAGRRITFTVLGNDRPGIVKDVTTALTRKGLTIDLFSSRTREAPMTGGTLFEASLAARVPDDVDEAGVVEELERLATEMQVDIAFTDEGPGHPE</sequence>
<keyword evidence="3" id="KW-1185">Reference proteome</keyword>
<evidence type="ECO:0000313" key="2">
    <source>
        <dbReference type="EMBL" id="WPR88012.1"/>
    </source>
</evidence>
<dbReference type="InterPro" id="IPR002912">
    <property type="entry name" value="ACT_dom"/>
</dbReference>
<gene>
    <name evidence="2" type="ORF">SM116_09435</name>
</gene>
<dbReference type="Pfam" id="PF13740">
    <property type="entry name" value="ACT_6"/>
    <property type="match status" value="1"/>
</dbReference>
<proteinExistence type="predicted"/>
<dbReference type="InterPro" id="IPR016867">
    <property type="entry name" value="GcvR"/>
</dbReference>
<dbReference type="Pfam" id="PF01842">
    <property type="entry name" value="ACT"/>
    <property type="match status" value="1"/>
</dbReference>
<organism evidence="2 3">
    <name type="scientific">Microbacterium rhizosphaerae</name>
    <dbReference type="NCBI Taxonomy" id="1678237"/>
    <lineage>
        <taxon>Bacteria</taxon>
        <taxon>Bacillati</taxon>
        <taxon>Actinomycetota</taxon>
        <taxon>Actinomycetes</taxon>
        <taxon>Micrococcales</taxon>
        <taxon>Microbacteriaceae</taxon>
        <taxon>Microbacterium</taxon>
    </lineage>
</organism>
<protein>
    <submittedName>
        <fullName evidence="2">ACT domain-containing protein</fullName>
    </submittedName>
</protein>
<reference evidence="2 3" key="1">
    <citation type="submission" date="2023-11" db="EMBL/GenBank/DDBJ databases">
        <title>Genome sequence of Microbacterium rhizosphaerae KACC 19337.</title>
        <authorList>
            <person name="Choi H."/>
            <person name="Kim S."/>
            <person name="Kim Y."/>
            <person name="Kwon S.-W."/>
            <person name="Heo J."/>
        </authorList>
    </citation>
    <scope>NUCLEOTIDE SEQUENCE [LARGE SCALE GENOMIC DNA]</scope>
    <source>
        <strain evidence="2 3">KACC 19337</strain>
    </source>
</reference>
<dbReference type="CDD" id="cd02116">
    <property type="entry name" value="ACT"/>
    <property type="match status" value="1"/>
</dbReference>
<evidence type="ECO:0000259" key="1">
    <source>
        <dbReference type="PROSITE" id="PS51671"/>
    </source>
</evidence>
<dbReference type="RefSeq" id="WP_320940734.1">
    <property type="nucleotide sequence ID" value="NZ_BAABEU010000010.1"/>
</dbReference>
<dbReference type="SUPFAM" id="SSF55021">
    <property type="entry name" value="ACT-like"/>
    <property type="match status" value="2"/>
</dbReference>
<dbReference type="EMBL" id="CP139368">
    <property type="protein sequence ID" value="WPR88012.1"/>
    <property type="molecule type" value="Genomic_DNA"/>
</dbReference>
<dbReference type="InterPro" id="IPR045865">
    <property type="entry name" value="ACT-like_dom_sf"/>
</dbReference>
<evidence type="ECO:0000313" key="3">
    <source>
        <dbReference type="Proteomes" id="UP001323798"/>
    </source>
</evidence>
<dbReference type="PANTHER" id="PTHR34875:SF6">
    <property type="entry name" value="UPF0237 PROTEIN MJ1558"/>
    <property type="match status" value="1"/>
</dbReference>
<dbReference type="Proteomes" id="UP001323798">
    <property type="component" value="Chromosome"/>
</dbReference>
<feature type="domain" description="ACT" evidence="1">
    <location>
        <begin position="90"/>
        <end position="171"/>
    </location>
</feature>
<dbReference type="Gene3D" id="3.30.70.260">
    <property type="match status" value="2"/>
</dbReference>
<dbReference type="InterPro" id="IPR050990">
    <property type="entry name" value="UPF0237/GcvR_regulator"/>
</dbReference>
<dbReference type="PANTHER" id="PTHR34875">
    <property type="entry name" value="UPF0237 PROTEIN MJ1558"/>
    <property type="match status" value="1"/>
</dbReference>